<dbReference type="Proteomes" id="UP000054608">
    <property type="component" value="Unassembled WGS sequence"/>
</dbReference>
<dbReference type="STRING" id="458.Lrub_0636"/>
<dbReference type="InterPro" id="IPR029063">
    <property type="entry name" value="SAM-dependent_MTases_sf"/>
</dbReference>
<dbReference type="GeneID" id="48946972"/>
<name>A0A0W0XXI7_9GAMM</name>
<proteinExistence type="predicted"/>
<evidence type="ECO:0000259" key="1">
    <source>
        <dbReference type="Pfam" id="PF13649"/>
    </source>
</evidence>
<dbReference type="CDD" id="cd02440">
    <property type="entry name" value="AdoMet_MTases"/>
    <property type="match status" value="1"/>
</dbReference>
<reference evidence="2 3" key="1">
    <citation type="submission" date="2015-11" db="EMBL/GenBank/DDBJ databases">
        <title>Genomic analysis of 38 Legionella species identifies large and diverse effector repertoires.</title>
        <authorList>
            <person name="Burstein D."/>
            <person name="Amaro F."/>
            <person name="Zusman T."/>
            <person name="Lifshitz Z."/>
            <person name="Cohen O."/>
            <person name="Gilbert J.A."/>
            <person name="Pupko T."/>
            <person name="Shuman H.A."/>
            <person name="Segal G."/>
        </authorList>
    </citation>
    <scope>NUCLEOTIDE SEQUENCE [LARGE SCALE GENOMIC DNA]</scope>
    <source>
        <strain evidence="2 3">WA-270A-C2</strain>
    </source>
</reference>
<sequence length="272" mass="31033">MSLKAMYNEIASHYATADRFGSLSESHKTAIEQIKKEHLGFKENYKILDFGVGNGAFLEKLREYLPNAHYTGIDISSEMLTEARKRLPLTTIEASATEASHYLPHHSQDLVLAHFINAYIPIHTLFSEADLLTRSNGYFSLITTTYESFPIAQQQLADFIAQGTMLSSVVGHYYKTMVKNTTVASGLDELMHVFAQHQFKVVKHQRLHIPVTLNNIDELALFGIEGTWFLNTLSLRMLPKNFLVARLKRLFDRIFTFPYHDTHIIDVILAKK</sequence>
<evidence type="ECO:0000313" key="2">
    <source>
        <dbReference type="EMBL" id="KTD49537.1"/>
    </source>
</evidence>
<gene>
    <name evidence="2" type="primary">iraA</name>
    <name evidence="2" type="ORF">Lrub_0636</name>
</gene>
<dbReference type="Pfam" id="PF13649">
    <property type="entry name" value="Methyltransf_25"/>
    <property type="match status" value="1"/>
</dbReference>
<dbReference type="SUPFAM" id="SSF53335">
    <property type="entry name" value="S-adenosyl-L-methionine-dependent methyltransferases"/>
    <property type="match status" value="1"/>
</dbReference>
<feature type="domain" description="Methyltransferase" evidence="1">
    <location>
        <begin position="47"/>
        <end position="134"/>
    </location>
</feature>
<dbReference type="RefSeq" id="WP_058530754.1">
    <property type="nucleotide sequence ID" value="NZ_CAAAIN010000011.1"/>
</dbReference>
<keyword evidence="3" id="KW-1185">Reference proteome</keyword>
<accession>A0A0W0XXI7</accession>
<dbReference type="OrthoDB" id="9795085at2"/>
<dbReference type="PATRIC" id="fig|458.5.peg.660"/>
<organism evidence="2 3">
    <name type="scientific">Legionella rubrilucens</name>
    <dbReference type="NCBI Taxonomy" id="458"/>
    <lineage>
        <taxon>Bacteria</taxon>
        <taxon>Pseudomonadati</taxon>
        <taxon>Pseudomonadota</taxon>
        <taxon>Gammaproteobacteria</taxon>
        <taxon>Legionellales</taxon>
        <taxon>Legionellaceae</taxon>
        <taxon>Legionella</taxon>
    </lineage>
</organism>
<comment type="caution">
    <text evidence="2">The sequence shown here is derived from an EMBL/GenBank/DDBJ whole genome shotgun (WGS) entry which is preliminary data.</text>
</comment>
<dbReference type="Gene3D" id="3.40.50.150">
    <property type="entry name" value="Vaccinia Virus protein VP39"/>
    <property type="match status" value="1"/>
</dbReference>
<dbReference type="GO" id="GO:0032259">
    <property type="term" value="P:methylation"/>
    <property type="evidence" value="ECO:0007669"/>
    <property type="project" value="UniProtKB-KW"/>
</dbReference>
<protein>
    <submittedName>
        <fullName evidence="2">Small-molecule methyltransferase IraA</fullName>
    </submittedName>
</protein>
<dbReference type="EMBL" id="LNYT01000006">
    <property type="protein sequence ID" value="KTD49537.1"/>
    <property type="molecule type" value="Genomic_DNA"/>
</dbReference>
<dbReference type="InterPro" id="IPR041698">
    <property type="entry name" value="Methyltransf_25"/>
</dbReference>
<keyword evidence="2" id="KW-0489">Methyltransferase</keyword>
<dbReference type="AlphaFoldDB" id="A0A0W0XXI7"/>
<keyword evidence="2" id="KW-0808">Transferase</keyword>
<evidence type="ECO:0000313" key="3">
    <source>
        <dbReference type="Proteomes" id="UP000054608"/>
    </source>
</evidence>
<dbReference type="GO" id="GO:0008168">
    <property type="term" value="F:methyltransferase activity"/>
    <property type="evidence" value="ECO:0007669"/>
    <property type="project" value="UniProtKB-KW"/>
</dbReference>